<evidence type="ECO:0000313" key="2">
    <source>
        <dbReference type="EMBL" id="CAA9578149.1"/>
    </source>
</evidence>
<proteinExistence type="predicted"/>
<name>A0A6J4VMZ6_9DEIN</name>
<protein>
    <submittedName>
        <fullName evidence="2">Lycopene cyclase</fullName>
    </submittedName>
</protein>
<dbReference type="Pfam" id="PF01553">
    <property type="entry name" value="Acyltransferase"/>
    <property type="match status" value="1"/>
</dbReference>
<organism evidence="2">
    <name type="scientific">uncultured Truepera sp</name>
    <dbReference type="NCBI Taxonomy" id="543023"/>
    <lineage>
        <taxon>Bacteria</taxon>
        <taxon>Thermotogati</taxon>
        <taxon>Deinococcota</taxon>
        <taxon>Deinococci</taxon>
        <taxon>Trueperales</taxon>
        <taxon>Trueperaceae</taxon>
        <taxon>Truepera</taxon>
        <taxon>environmental samples</taxon>
    </lineage>
</organism>
<dbReference type="SMART" id="SM00563">
    <property type="entry name" value="PlsC"/>
    <property type="match status" value="1"/>
</dbReference>
<dbReference type="AlphaFoldDB" id="A0A6J4VMZ6"/>
<feature type="domain" description="Phospholipid/glycerol acyltransferase" evidence="1">
    <location>
        <begin position="58"/>
        <end position="163"/>
    </location>
</feature>
<evidence type="ECO:0000259" key="1">
    <source>
        <dbReference type="SMART" id="SM00563"/>
    </source>
</evidence>
<sequence length="237" mass="26084">MSMGWVNVYLTGLRARTLERVVALIAWALPWVIRRSLRRGLHGVYTRGPWDALPKSGVLLAANHHAWWDPYLAWLIGRRLGRPLSGLMLSQTVARFPFFRAHGALATYEVREALRRLSRGELLIIFPEGGVRVPGKVAGLEPGLAFLAERARMPVHPVALRVAMRGAQHPEAFLLLGDPVAPPDVQGALNTLLARLETELSAADPEAPLPGFTVWSGGARSTHERAAWLGKLLRGEI</sequence>
<dbReference type="CDD" id="cd07989">
    <property type="entry name" value="LPLAT_AGPAT-like"/>
    <property type="match status" value="1"/>
</dbReference>
<reference evidence="2" key="1">
    <citation type="submission" date="2020-02" db="EMBL/GenBank/DDBJ databases">
        <authorList>
            <person name="Meier V. D."/>
        </authorList>
    </citation>
    <scope>NUCLEOTIDE SEQUENCE</scope>
    <source>
        <strain evidence="2">AVDCRST_MAG86</strain>
    </source>
</reference>
<dbReference type="GO" id="GO:0016746">
    <property type="term" value="F:acyltransferase activity"/>
    <property type="evidence" value="ECO:0007669"/>
    <property type="project" value="InterPro"/>
</dbReference>
<dbReference type="SUPFAM" id="SSF69593">
    <property type="entry name" value="Glycerol-3-phosphate (1)-acyltransferase"/>
    <property type="match status" value="1"/>
</dbReference>
<dbReference type="InterPro" id="IPR002123">
    <property type="entry name" value="Plipid/glycerol_acylTrfase"/>
</dbReference>
<accession>A0A6J4VMZ6</accession>
<dbReference type="EMBL" id="CADCWP010000215">
    <property type="protein sequence ID" value="CAA9578149.1"/>
    <property type="molecule type" value="Genomic_DNA"/>
</dbReference>
<gene>
    <name evidence="2" type="ORF">AVDCRST_MAG86-2933</name>
</gene>